<comment type="catalytic activity">
    <reaction evidence="13">
        <text>(S)-dihydroorotate + a quinone = orotate + a quinol</text>
        <dbReference type="Rhea" id="RHEA:30187"/>
        <dbReference type="ChEBI" id="CHEBI:24646"/>
        <dbReference type="ChEBI" id="CHEBI:30839"/>
        <dbReference type="ChEBI" id="CHEBI:30864"/>
        <dbReference type="ChEBI" id="CHEBI:132124"/>
        <dbReference type="EC" id="1.3.5.2"/>
    </reaction>
</comment>
<evidence type="ECO:0000256" key="8">
    <source>
        <dbReference type="ARBA" id="ARBA00022630"/>
    </source>
</evidence>
<evidence type="ECO:0000256" key="4">
    <source>
        <dbReference type="ARBA" id="ARBA00005161"/>
    </source>
</evidence>
<dbReference type="PANTHER" id="PTHR48109:SF4">
    <property type="entry name" value="DIHYDROOROTATE DEHYDROGENASE (QUINONE), MITOCHONDRIAL"/>
    <property type="match status" value="1"/>
</dbReference>
<dbReference type="PROSITE" id="PS00912">
    <property type="entry name" value="DHODEHASE_2"/>
    <property type="match status" value="1"/>
</dbReference>
<protein>
    <recommendedName>
        <fullName evidence="7 14">Dihydroorotate dehydrogenase (quinone)</fullName>
        <ecNumber evidence="6 14">1.3.5.2</ecNumber>
    </recommendedName>
</protein>
<dbReference type="InterPro" id="IPR005720">
    <property type="entry name" value="Dihydroorotate_DH_cat"/>
</dbReference>
<organism evidence="17 18">
    <name type="scientific">Helicobacter suis</name>
    <dbReference type="NCBI Taxonomy" id="104628"/>
    <lineage>
        <taxon>Bacteria</taxon>
        <taxon>Pseudomonadati</taxon>
        <taxon>Campylobacterota</taxon>
        <taxon>Epsilonproteobacteria</taxon>
        <taxon>Campylobacterales</taxon>
        <taxon>Helicobacteraceae</taxon>
        <taxon>Helicobacter</taxon>
    </lineage>
</organism>
<feature type="domain" description="Dihydroorotate dehydrogenase catalytic" evidence="15">
    <location>
        <begin position="39"/>
        <end position="324"/>
    </location>
</feature>
<evidence type="ECO:0000256" key="6">
    <source>
        <dbReference type="ARBA" id="ARBA00012791"/>
    </source>
</evidence>
<evidence type="ECO:0000256" key="9">
    <source>
        <dbReference type="ARBA" id="ARBA00022643"/>
    </source>
</evidence>
<evidence type="ECO:0000313" key="17">
    <source>
        <dbReference type="EMBL" id="BCD70040.1"/>
    </source>
</evidence>
<dbReference type="RefSeq" id="WP_006564309.1">
    <property type="nucleotide sequence ID" value="NZ_AP019774.1"/>
</dbReference>
<evidence type="ECO:0000313" key="16">
    <source>
        <dbReference type="EMBL" id="BCD45756.1"/>
    </source>
</evidence>
<evidence type="ECO:0000256" key="14">
    <source>
        <dbReference type="NCBIfam" id="TIGR01036"/>
    </source>
</evidence>
<reference evidence="17 18" key="1">
    <citation type="submission" date="2019-06" db="EMBL/GenBank/DDBJ databases">
        <title>Complete genome sequence of Helicobacter suis SNTW101c.</title>
        <authorList>
            <person name="Rimbara E."/>
            <person name="Suzuki M."/>
            <person name="Matsui H."/>
            <person name="Nakamura M."/>
            <person name="Mori S."/>
            <person name="Shibayama K."/>
        </authorList>
    </citation>
    <scope>NUCLEOTIDE SEQUENCE [LARGE SCALE GENOMIC DNA]</scope>
    <source>
        <strain evidence="17 18">SNTW101c</strain>
    </source>
</reference>
<sequence length="340" mass="36944">MNLHQLLFYLEPEKAHSLAKQALKILGALPKISPIAHPMLEQQILGLSLKNPIGLAAGFDKDAMMLAGLDYLGFGVLEVGTLTPKPQSGNPKPRVWRFVKEQSLQNAMGFNNQGIQKAVLRLENLPPLSSVVGINLGKNKNTPLNQALKDYENALQMSLGVGDYYVFNLSSPNTPNLRDLQNESFVDELFAMARAKTHKPLFLKISPDAPIDTLLLICDTAIDHGASGIIATNTTTDYSVLPHAQPTGGISGKALENKAVAVFEQIARVFFKKAILVAVGGISNATQAYARIKMGASFVQIFTAFIYQGPFICRQINQDIVELLQQDGLKSVHEAVGVNL</sequence>
<dbReference type="NCBIfam" id="NF003652">
    <property type="entry name" value="PRK05286.2-5"/>
    <property type="match status" value="1"/>
</dbReference>
<evidence type="ECO:0000256" key="13">
    <source>
        <dbReference type="ARBA" id="ARBA00048639"/>
    </source>
</evidence>
<dbReference type="EMBL" id="AP019774">
    <property type="protein sequence ID" value="BCD70040.1"/>
    <property type="molecule type" value="Genomic_DNA"/>
</dbReference>
<reference evidence="16 19" key="2">
    <citation type="submission" date="2020-04" db="EMBL/GenBank/DDBJ databases">
        <title>Genomic analysis of gastric non-Helicobacter pylori Helicobacters isolated in Japan.</title>
        <authorList>
            <person name="Suzuki M."/>
            <person name="Rimbara E."/>
        </authorList>
    </citation>
    <scope>NUCLEOTIDE SEQUENCE [LARGE SCALE GENOMIC DNA]</scope>
    <source>
        <strain evidence="16 19">NHP19-0020</strain>
    </source>
</reference>
<dbReference type="EC" id="1.3.5.2" evidence="6 14"/>
<dbReference type="GO" id="GO:0106430">
    <property type="term" value="F:dihydroorotate dehydrogenase (quinone) activity"/>
    <property type="evidence" value="ECO:0007669"/>
    <property type="project" value="UniProtKB-EC"/>
</dbReference>
<evidence type="ECO:0000313" key="18">
    <source>
        <dbReference type="Proteomes" id="UP000317935"/>
    </source>
</evidence>
<keyword evidence="12" id="KW-0472">Membrane</keyword>
<evidence type="ECO:0000256" key="11">
    <source>
        <dbReference type="ARBA" id="ARBA00023002"/>
    </source>
</evidence>
<evidence type="ECO:0000256" key="5">
    <source>
        <dbReference type="ARBA" id="ARBA00005359"/>
    </source>
</evidence>
<dbReference type="InterPro" id="IPR050074">
    <property type="entry name" value="DHO_dehydrogenase"/>
</dbReference>
<comment type="similarity">
    <text evidence="5">Belongs to the dihydroorotate dehydrogenase family. Type 2 subfamily.</text>
</comment>
<dbReference type="SUPFAM" id="SSF51395">
    <property type="entry name" value="FMN-linked oxidoreductases"/>
    <property type="match status" value="1"/>
</dbReference>
<dbReference type="GeneID" id="56929370"/>
<keyword evidence="11" id="KW-0560">Oxidoreductase</keyword>
<comment type="subcellular location">
    <subcellularLocation>
        <location evidence="3">Membrane</location>
    </subcellularLocation>
</comment>
<evidence type="ECO:0000256" key="1">
    <source>
        <dbReference type="ARBA" id="ARBA00001917"/>
    </source>
</evidence>
<comment type="pathway">
    <text evidence="4">Pyrimidine metabolism; UMP biosynthesis via de novo pathway; orotate from (S)-dihydroorotate (quinone route): step 1/1.</text>
</comment>
<dbReference type="InterPro" id="IPR012135">
    <property type="entry name" value="Dihydroorotate_DH_1_2"/>
</dbReference>
<gene>
    <name evidence="17" type="primary">pyrD</name>
    <name evidence="16" type="ORF">NHP190020_07950</name>
    <name evidence="17" type="ORF">SNTW_06850</name>
</gene>
<dbReference type="GO" id="GO:0044205">
    <property type="term" value="P:'de novo' UMP biosynthetic process"/>
    <property type="evidence" value="ECO:0007669"/>
    <property type="project" value="UniProtKB-UniPathway"/>
</dbReference>
<keyword evidence="8" id="KW-0285">Flavoprotein</keyword>
<keyword evidence="10" id="KW-0665">Pyrimidine biosynthesis</keyword>
<dbReference type="OrthoDB" id="9802377at2"/>
<dbReference type="GO" id="GO:0005737">
    <property type="term" value="C:cytoplasm"/>
    <property type="evidence" value="ECO:0007669"/>
    <property type="project" value="InterPro"/>
</dbReference>
<dbReference type="GO" id="GO:0005886">
    <property type="term" value="C:plasma membrane"/>
    <property type="evidence" value="ECO:0007669"/>
    <property type="project" value="TreeGrafter"/>
</dbReference>
<evidence type="ECO:0000256" key="10">
    <source>
        <dbReference type="ARBA" id="ARBA00022975"/>
    </source>
</evidence>
<dbReference type="PANTHER" id="PTHR48109">
    <property type="entry name" value="DIHYDROOROTATE DEHYDROGENASE (QUINONE), MITOCHONDRIAL-RELATED"/>
    <property type="match status" value="1"/>
</dbReference>
<dbReference type="Gene3D" id="3.20.20.70">
    <property type="entry name" value="Aldolase class I"/>
    <property type="match status" value="1"/>
</dbReference>
<dbReference type="InterPro" id="IPR005719">
    <property type="entry name" value="Dihydroorotate_DH_2"/>
</dbReference>
<dbReference type="AlphaFoldDB" id="A0A6J4CZW1"/>
<accession>A0A6J4CZW1</accession>
<dbReference type="UniPathway" id="UPA00070">
    <property type="reaction ID" value="UER00946"/>
</dbReference>
<evidence type="ECO:0000313" key="19">
    <source>
        <dbReference type="Proteomes" id="UP000509742"/>
    </source>
</evidence>
<evidence type="ECO:0000256" key="7">
    <source>
        <dbReference type="ARBA" id="ARBA00018366"/>
    </source>
</evidence>
<evidence type="ECO:0000256" key="12">
    <source>
        <dbReference type="ARBA" id="ARBA00023136"/>
    </source>
</evidence>
<dbReference type="InterPro" id="IPR013785">
    <property type="entry name" value="Aldolase_TIM"/>
</dbReference>
<comment type="function">
    <text evidence="2">Catalyzes the conversion of dihydroorotate to orotate with quinone as electron acceptor.</text>
</comment>
<evidence type="ECO:0000256" key="3">
    <source>
        <dbReference type="ARBA" id="ARBA00004370"/>
    </source>
</evidence>
<dbReference type="EMBL" id="AP023036">
    <property type="protein sequence ID" value="BCD45756.1"/>
    <property type="molecule type" value="Genomic_DNA"/>
</dbReference>
<proteinExistence type="inferred from homology"/>
<dbReference type="Proteomes" id="UP000317935">
    <property type="component" value="Chromosome"/>
</dbReference>
<dbReference type="CDD" id="cd04738">
    <property type="entry name" value="DHOD_2_like"/>
    <property type="match status" value="1"/>
</dbReference>
<dbReference type="GO" id="GO:0006207">
    <property type="term" value="P:'de novo' pyrimidine nucleobase biosynthetic process"/>
    <property type="evidence" value="ECO:0007669"/>
    <property type="project" value="UniProtKB-UniRule"/>
</dbReference>
<name>A0A6J4CZW1_9HELI</name>
<comment type="cofactor">
    <cofactor evidence="1">
        <name>FMN</name>
        <dbReference type="ChEBI" id="CHEBI:58210"/>
    </cofactor>
</comment>
<evidence type="ECO:0000259" key="15">
    <source>
        <dbReference type="Pfam" id="PF01180"/>
    </source>
</evidence>
<keyword evidence="9" id="KW-0288">FMN</keyword>
<dbReference type="Pfam" id="PF01180">
    <property type="entry name" value="DHO_dh"/>
    <property type="match status" value="1"/>
</dbReference>
<dbReference type="Proteomes" id="UP000509742">
    <property type="component" value="Chromosome"/>
</dbReference>
<dbReference type="PIRSF" id="PIRSF000164">
    <property type="entry name" value="DHO_oxidase"/>
    <property type="match status" value="1"/>
</dbReference>
<dbReference type="InterPro" id="IPR001295">
    <property type="entry name" value="Dihydroorotate_DH_CS"/>
</dbReference>
<keyword evidence="19" id="KW-1185">Reference proteome</keyword>
<dbReference type="NCBIfam" id="TIGR01036">
    <property type="entry name" value="pyrD_sub2"/>
    <property type="match status" value="1"/>
</dbReference>
<evidence type="ECO:0000256" key="2">
    <source>
        <dbReference type="ARBA" id="ARBA00003125"/>
    </source>
</evidence>
<dbReference type="PROSITE" id="PS00911">
    <property type="entry name" value="DHODEHASE_1"/>
    <property type="match status" value="1"/>
</dbReference>